<keyword evidence="5" id="KW-0479">Metal-binding</keyword>
<dbReference type="PANTHER" id="PTHR24282:SF211">
    <property type="entry name" value="CYTOCHROME P450-RELATED"/>
    <property type="match status" value="1"/>
</dbReference>
<evidence type="ECO:0000256" key="6">
    <source>
        <dbReference type="ARBA" id="ARBA00022989"/>
    </source>
</evidence>
<comment type="caution">
    <text evidence="11">The sequence shown here is derived from an EMBL/GenBank/DDBJ whole genome shotgun (WGS) entry which is preliminary data.</text>
</comment>
<dbReference type="Pfam" id="PF00067">
    <property type="entry name" value="p450"/>
    <property type="match status" value="1"/>
</dbReference>
<organism evidence="11 12">
    <name type="scientific">Adiantum capillus-veneris</name>
    <name type="common">Maidenhair fern</name>
    <dbReference type="NCBI Taxonomy" id="13818"/>
    <lineage>
        <taxon>Eukaryota</taxon>
        <taxon>Viridiplantae</taxon>
        <taxon>Streptophyta</taxon>
        <taxon>Embryophyta</taxon>
        <taxon>Tracheophyta</taxon>
        <taxon>Polypodiopsida</taxon>
        <taxon>Polypodiidae</taxon>
        <taxon>Polypodiales</taxon>
        <taxon>Pteridineae</taxon>
        <taxon>Pteridaceae</taxon>
        <taxon>Vittarioideae</taxon>
        <taxon>Adiantum</taxon>
    </lineage>
</organism>
<evidence type="ECO:0000256" key="2">
    <source>
        <dbReference type="ARBA" id="ARBA00010617"/>
    </source>
</evidence>
<proteinExistence type="inferred from homology"/>
<evidence type="ECO:0000256" key="3">
    <source>
        <dbReference type="ARBA" id="ARBA00022617"/>
    </source>
</evidence>
<dbReference type="InterPro" id="IPR036396">
    <property type="entry name" value="Cyt_P450_sf"/>
</dbReference>
<dbReference type="PRINTS" id="PR00385">
    <property type="entry name" value="P450"/>
</dbReference>
<dbReference type="OrthoDB" id="1470350at2759"/>
<evidence type="ECO:0000256" key="10">
    <source>
        <dbReference type="ARBA" id="ARBA00023136"/>
    </source>
</evidence>
<evidence type="ECO:0000313" key="12">
    <source>
        <dbReference type="Proteomes" id="UP000886520"/>
    </source>
</evidence>
<keyword evidence="12" id="KW-1185">Reference proteome</keyword>
<keyword evidence="7" id="KW-0560">Oxidoreductase</keyword>
<dbReference type="PRINTS" id="PR00463">
    <property type="entry name" value="EP450I"/>
</dbReference>
<dbReference type="AlphaFoldDB" id="A0A9D4U278"/>
<dbReference type="EMBL" id="JABFUD020000025">
    <property type="protein sequence ID" value="KAI5059174.1"/>
    <property type="molecule type" value="Genomic_DNA"/>
</dbReference>
<dbReference type="GO" id="GO:0020037">
    <property type="term" value="F:heme binding"/>
    <property type="evidence" value="ECO:0007669"/>
    <property type="project" value="InterPro"/>
</dbReference>
<evidence type="ECO:0000256" key="7">
    <source>
        <dbReference type="ARBA" id="ARBA00023002"/>
    </source>
</evidence>
<evidence type="ECO:0000256" key="1">
    <source>
        <dbReference type="ARBA" id="ARBA00004370"/>
    </source>
</evidence>
<protein>
    <recommendedName>
        <fullName evidence="13">Cytochrome P450</fullName>
    </recommendedName>
</protein>
<dbReference type="Gene3D" id="1.10.630.10">
    <property type="entry name" value="Cytochrome P450"/>
    <property type="match status" value="2"/>
</dbReference>
<comment type="subcellular location">
    <subcellularLocation>
        <location evidence="1">Membrane</location>
    </subcellularLocation>
</comment>
<keyword evidence="3" id="KW-0349">Heme</keyword>
<keyword evidence="8" id="KW-0408">Iron</keyword>
<dbReference type="GO" id="GO:0005506">
    <property type="term" value="F:iron ion binding"/>
    <property type="evidence" value="ECO:0007669"/>
    <property type="project" value="InterPro"/>
</dbReference>
<evidence type="ECO:0000313" key="11">
    <source>
        <dbReference type="EMBL" id="KAI5059174.1"/>
    </source>
</evidence>
<evidence type="ECO:0008006" key="13">
    <source>
        <dbReference type="Google" id="ProtNLM"/>
    </source>
</evidence>
<dbReference type="Proteomes" id="UP000886520">
    <property type="component" value="Chromosome 25"/>
</dbReference>
<keyword evidence="9" id="KW-0503">Monooxygenase</keyword>
<dbReference type="InterPro" id="IPR001128">
    <property type="entry name" value="Cyt_P450"/>
</dbReference>
<sequence>MAANRQELSGSQRNLSLSMEDIVNECKTFFFAGHETTATLMTWTIMLLAINPEWQEKTREEVLLVCGRESPTHDSLQNLKIVGMVLNEALRLYPPIPVLAREASKTLQVGGLSIPSKTFVFLPTSFALMEARAILAMMLQRFRFSLSPGYKHCPTLFITLQPQHGMQIIFEKL</sequence>
<dbReference type="GO" id="GO:0016705">
    <property type="term" value="F:oxidoreductase activity, acting on paired donors, with incorporation or reduction of molecular oxygen"/>
    <property type="evidence" value="ECO:0007669"/>
    <property type="project" value="InterPro"/>
</dbReference>
<evidence type="ECO:0000256" key="5">
    <source>
        <dbReference type="ARBA" id="ARBA00022723"/>
    </source>
</evidence>
<dbReference type="SUPFAM" id="SSF48264">
    <property type="entry name" value="Cytochrome P450"/>
    <property type="match status" value="1"/>
</dbReference>
<dbReference type="GO" id="GO:0004497">
    <property type="term" value="F:monooxygenase activity"/>
    <property type="evidence" value="ECO:0007669"/>
    <property type="project" value="UniProtKB-KW"/>
</dbReference>
<evidence type="ECO:0000256" key="4">
    <source>
        <dbReference type="ARBA" id="ARBA00022692"/>
    </source>
</evidence>
<comment type="similarity">
    <text evidence="2">Belongs to the cytochrome P450 family.</text>
</comment>
<keyword evidence="10" id="KW-0472">Membrane</keyword>
<dbReference type="InterPro" id="IPR002401">
    <property type="entry name" value="Cyt_P450_E_grp-I"/>
</dbReference>
<evidence type="ECO:0000256" key="8">
    <source>
        <dbReference type="ARBA" id="ARBA00023004"/>
    </source>
</evidence>
<name>A0A9D4U278_ADICA</name>
<evidence type="ECO:0000256" key="9">
    <source>
        <dbReference type="ARBA" id="ARBA00023033"/>
    </source>
</evidence>
<keyword evidence="6" id="KW-1133">Transmembrane helix</keyword>
<dbReference type="InterPro" id="IPR050665">
    <property type="entry name" value="Cytochrome_P450_Monooxygen"/>
</dbReference>
<keyword evidence="4" id="KW-0812">Transmembrane</keyword>
<accession>A0A9D4U278</accession>
<reference evidence="11" key="1">
    <citation type="submission" date="2021-01" db="EMBL/GenBank/DDBJ databases">
        <title>Adiantum capillus-veneris genome.</title>
        <authorList>
            <person name="Fang Y."/>
            <person name="Liao Q."/>
        </authorList>
    </citation>
    <scope>NUCLEOTIDE SEQUENCE</scope>
    <source>
        <strain evidence="11">H3</strain>
        <tissue evidence="11">Leaf</tissue>
    </source>
</reference>
<gene>
    <name evidence="11" type="ORF">GOP47_0025493</name>
</gene>
<dbReference type="PANTHER" id="PTHR24282">
    <property type="entry name" value="CYTOCHROME P450 FAMILY MEMBER"/>
    <property type="match status" value="1"/>
</dbReference>
<dbReference type="GO" id="GO:0016020">
    <property type="term" value="C:membrane"/>
    <property type="evidence" value="ECO:0007669"/>
    <property type="project" value="UniProtKB-SubCell"/>
</dbReference>